<dbReference type="InterPro" id="IPR006132">
    <property type="entry name" value="Asp/Orn_carbamoyltranf_P-bd"/>
</dbReference>
<dbReference type="PROSITE" id="PS00097">
    <property type="entry name" value="CARBAMOYLTRANSFERASE"/>
    <property type="match status" value="1"/>
</dbReference>
<protein>
    <submittedName>
        <fullName evidence="3">Aspartate carbamoyltransferase 1, chloroplastic-like</fullName>
    </submittedName>
</protein>
<dbReference type="GO" id="GO:0006520">
    <property type="term" value="P:amino acid metabolic process"/>
    <property type="evidence" value="ECO:0007669"/>
    <property type="project" value="InterPro"/>
</dbReference>
<dbReference type="Pfam" id="PF02729">
    <property type="entry name" value="OTCace_N"/>
    <property type="match status" value="1"/>
</dbReference>
<comment type="caution">
    <text evidence="3">The sequence shown here is derived from an EMBL/GenBank/DDBJ whole genome shotgun (WGS) entry which is preliminary data.</text>
</comment>
<evidence type="ECO:0000313" key="4">
    <source>
        <dbReference type="Proteomes" id="UP000594638"/>
    </source>
</evidence>
<dbReference type="InterPro" id="IPR036901">
    <property type="entry name" value="Asp/Orn_carbamoylTrfase_sf"/>
</dbReference>
<proteinExistence type="predicted"/>
<dbReference type="OrthoDB" id="1659768at2759"/>
<gene>
    <name evidence="3" type="ORF">OLEA9_A108025</name>
</gene>
<dbReference type="AlphaFoldDB" id="A0A8S0R169"/>
<dbReference type="GO" id="GO:0016597">
    <property type="term" value="F:amino acid binding"/>
    <property type="evidence" value="ECO:0007669"/>
    <property type="project" value="InterPro"/>
</dbReference>
<dbReference type="EMBL" id="CACTIH010002052">
    <property type="protein sequence ID" value="CAA2972437.1"/>
    <property type="molecule type" value="Genomic_DNA"/>
</dbReference>
<reference evidence="3 4" key="1">
    <citation type="submission" date="2019-12" db="EMBL/GenBank/DDBJ databases">
        <authorList>
            <person name="Alioto T."/>
            <person name="Alioto T."/>
            <person name="Gomez Garrido J."/>
        </authorList>
    </citation>
    <scope>NUCLEOTIDE SEQUENCE [LARGE SCALE GENOMIC DNA]</scope>
</reference>
<evidence type="ECO:0000256" key="1">
    <source>
        <dbReference type="ARBA" id="ARBA00022679"/>
    </source>
</evidence>
<feature type="domain" description="Aspartate/ornithine carbamoyltransferase carbamoyl-P binding" evidence="2">
    <location>
        <begin position="70"/>
        <end position="140"/>
    </location>
</feature>
<name>A0A8S0R169_OLEEU</name>
<dbReference type="Gramene" id="OE9A108025T1">
    <property type="protein sequence ID" value="OE9A108025C1"/>
    <property type="gene ID" value="OE9A108025"/>
</dbReference>
<keyword evidence="1" id="KW-0808">Transferase</keyword>
<keyword evidence="4" id="KW-1185">Reference proteome</keyword>
<dbReference type="SUPFAM" id="SSF53671">
    <property type="entry name" value="Aspartate/ornithine carbamoyltransferase"/>
    <property type="match status" value="1"/>
</dbReference>
<organism evidence="3 4">
    <name type="scientific">Olea europaea subsp. europaea</name>
    <dbReference type="NCBI Taxonomy" id="158383"/>
    <lineage>
        <taxon>Eukaryota</taxon>
        <taxon>Viridiplantae</taxon>
        <taxon>Streptophyta</taxon>
        <taxon>Embryophyta</taxon>
        <taxon>Tracheophyta</taxon>
        <taxon>Spermatophyta</taxon>
        <taxon>Magnoliopsida</taxon>
        <taxon>eudicotyledons</taxon>
        <taxon>Gunneridae</taxon>
        <taxon>Pentapetalae</taxon>
        <taxon>asterids</taxon>
        <taxon>lamiids</taxon>
        <taxon>Lamiales</taxon>
        <taxon>Oleaceae</taxon>
        <taxon>Oleeae</taxon>
        <taxon>Olea</taxon>
    </lineage>
</organism>
<dbReference type="Proteomes" id="UP000594638">
    <property type="component" value="Unassembled WGS sequence"/>
</dbReference>
<sequence length="155" mass="17756">MKKGIHPQMQWISYVTQSGRLIPVMMTKIHQVGVDWTRGRLSLESRAQCRALEVGITSSYSVGNKFQLEDVIEAQQFDKDTLGAIFEVALEMEKIEKNSTGSQMLKGYLMATLFYKPSTRTRLAFESAMKRFGGEVLDLLMLEEEWKGFSRDETF</sequence>
<dbReference type="PANTHER" id="PTHR37264:SF1">
    <property type="entry name" value="RIBOSOMAL PROTEIN L31"/>
    <property type="match status" value="1"/>
</dbReference>
<dbReference type="PANTHER" id="PTHR37264">
    <property type="entry name" value="RIBOSOMAL PROTEIN L31"/>
    <property type="match status" value="1"/>
</dbReference>
<evidence type="ECO:0000259" key="2">
    <source>
        <dbReference type="Pfam" id="PF02729"/>
    </source>
</evidence>
<evidence type="ECO:0000313" key="3">
    <source>
        <dbReference type="EMBL" id="CAA2972437.1"/>
    </source>
</evidence>
<dbReference type="Gene3D" id="3.40.50.1370">
    <property type="entry name" value="Aspartate/ornithine carbamoyltransferase"/>
    <property type="match status" value="1"/>
</dbReference>
<accession>A0A8S0R169</accession>
<dbReference type="InterPro" id="IPR006130">
    <property type="entry name" value="Asp/Orn_carbamoylTrfase"/>
</dbReference>
<dbReference type="GO" id="GO:0016743">
    <property type="term" value="F:carboxyl- or carbamoyltransferase activity"/>
    <property type="evidence" value="ECO:0007669"/>
    <property type="project" value="InterPro"/>
</dbReference>